<name>A0A2T5VG13_9HYPH</name>
<keyword evidence="5" id="KW-1185">Reference proteome</keyword>
<keyword evidence="2" id="KW-0378">Hydrolase</keyword>
<evidence type="ECO:0000256" key="1">
    <source>
        <dbReference type="ARBA" id="ARBA00008324"/>
    </source>
</evidence>
<proteinExistence type="inferred from homology"/>
<dbReference type="NCBIfam" id="TIGR00369">
    <property type="entry name" value="unchar_dom_1"/>
    <property type="match status" value="1"/>
</dbReference>
<dbReference type="InterPro" id="IPR039298">
    <property type="entry name" value="ACOT13"/>
</dbReference>
<comment type="similarity">
    <text evidence="1">Belongs to the thioesterase PaaI family.</text>
</comment>
<dbReference type="Pfam" id="PF03061">
    <property type="entry name" value="4HBT"/>
    <property type="match status" value="1"/>
</dbReference>
<reference evidence="4 5" key="1">
    <citation type="submission" date="2018-04" db="EMBL/GenBank/DDBJ databases">
        <title>Genomic Encyclopedia of Archaeal and Bacterial Type Strains, Phase II (KMG-II): from individual species to whole genera.</title>
        <authorList>
            <person name="Goeker M."/>
        </authorList>
    </citation>
    <scope>NUCLEOTIDE SEQUENCE [LARGE SCALE GENOMIC DNA]</scope>
    <source>
        <strain evidence="4 5">DSM 23382</strain>
    </source>
</reference>
<dbReference type="AlphaFoldDB" id="A0A2T5VG13"/>
<dbReference type="InterPro" id="IPR029069">
    <property type="entry name" value="HotDog_dom_sf"/>
</dbReference>
<organism evidence="4 5">
    <name type="scientific">Breoghania corrubedonensis</name>
    <dbReference type="NCBI Taxonomy" id="665038"/>
    <lineage>
        <taxon>Bacteria</taxon>
        <taxon>Pseudomonadati</taxon>
        <taxon>Pseudomonadota</taxon>
        <taxon>Alphaproteobacteria</taxon>
        <taxon>Hyphomicrobiales</taxon>
        <taxon>Stappiaceae</taxon>
        <taxon>Breoghania</taxon>
    </lineage>
</organism>
<evidence type="ECO:0000256" key="2">
    <source>
        <dbReference type="ARBA" id="ARBA00022801"/>
    </source>
</evidence>
<dbReference type="Proteomes" id="UP000244081">
    <property type="component" value="Unassembled WGS sequence"/>
</dbReference>
<dbReference type="InterPro" id="IPR003736">
    <property type="entry name" value="PAAI_dom"/>
</dbReference>
<dbReference type="RefSeq" id="WP_107988228.1">
    <property type="nucleotide sequence ID" value="NZ_QAYG01000001.1"/>
</dbReference>
<dbReference type="CDD" id="cd03443">
    <property type="entry name" value="PaaI_thioesterase"/>
    <property type="match status" value="1"/>
</dbReference>
<dbReference type="EMBL" id="QAYG01000001">
    <property type="protein sequence ID" value="PTW62695.1"/>
    <property type="molecule type" value="Genomic_DNA"/>
</dbReference>
<dbReference type="PANTHER" id="PTHR21660:SF1">
    <property type="entry name" value="ACYL-COENZYME A THIOESTERASE 13"/>
    <property type="match status" value="1"/>
</dbReference>
<evidence type="ECO:0000313" key="5">
    <source>
        <dbReference type="Proteomes" id="UP000244081"/>
    </source>
</evidence>
<dbReference type="GO" id="GO:0047617">
    <property type="term" value="F:fatty acyl-CoA hydrolase activity"/>
    <property type="evidence" value="ECO:0007669"/>
    <property type="project" value="InterPro"/>
</dbReference>
<evidence type="ECO:0000259" key="3">
    <source>
        <dbReference type="Pfam" id="PF03061"/>
    </source>
</evidence>
<evidence type="ECO:0000313" key="4">
    <source>
        <dbReference type="EMBL" id="PTW62695.1"/>
    </source>
</evidence>
<accession>A0A2T5VG13</accession>
<feature type="domain" description="Thioesterase" evidence="3">
    <location>
        <begin position="70"/>
        <end position="147"/>
    </location>
</feature>
<dbReference type="Gene3D" id="3.10.129.10">
    <property type="entry name" value="Hotdog Thioesterase"/>
    <property type="match status" value="1"/>
</dbReference>
<dbReference type="OrthoDB" id="9813282at2"/>
<protein>
    <submittedName>
        <fullName evidence="4">Uncharacterized protein (TIGR00369 family)</fullName>
    </submittedName>
</protein>
<sequence>MNKPAEMQYGVVSRAECEGMSGLEILRAMIDRRFPAPPITRTMAFDLRQVEEGYALFAGQPSFDFYNPLGTVHGGWLATLLDSALGCAVQTTLNPGESYTTLEFKVNCTRPVFDTTGELLCEGKTVHRGKRTATAEATLKDSDGRLYAHASETCMLFPATT</sequence>
<dbReference type="InterPro" id="IPR006683">
    <property type="entry name" value="Thioestr_dom"/>
</dbReference>
<gene>
    <name evidence="4" type="ORF">C8N35_101742</name>
</gene>
<dbReference type="SUPFAM" id="SSF54637">
    <property type="entry name" value="Thioesterase/thiol ester dehydrase-isomerase"/>
    <property type="match status" value="1"/>
</dbReference>
<dbReference type="PANTHER" id="PTHR21660">
    <property type="entry name" value="THIOESTERASE SUPERFAMILY MEMBER-RELATED"/>
    <property type="match status" value="1"/>
</dbReference>
<comment type="caution">
    <text evidence="4">The sequence shown here is derived from an EMBL/GenBank/DDBJ whole genome shotgun (WGS) entry which is preliminary data.</text>
</comment>